<dbReference type="EMBL" id="AOJI01000015">
    <property type="protein sequence ID" value="EMA69315.1"/>
    <property type="molecule type" value="Genomic_DNA"/>
</dbReference>
<proteinExistence type="predicted"/>
<feature type="region of interest" description="Disordered" evidence="1">
    <location>
        <begin position="99"/>
        <end position="123"/>
    </location>
</feature>
<reference evidence="2 3" key="1">
    <citation type="journal article" date="2014" name="PLoS Genet.">
        <title>Phylogenetically driven sequencing of extremely halophilic archaea reveals strategies for static and dynamic osmo-response.</title>
        <authorList>
            <person name="Becker E.A."/>
            <person name="Seitzer P.M."/>
            <person name="Tritt A."/>
            <person name="Larsen D."/>
            <person name="Krusor M."/>
            <person name="Yao A.I."/>
            <person name="Wu D."/>
            <person name="Madern D."/>
            <person name="Eisen J.A."/>
            <person name="Darling A.E."/>
            <person name="Facciotti M.T."/>
        </authorList>
    </citation>
    <scope>NUCLEOTIDE SEQUENCE [LARGE SCALE GENOMIC DNA]</scope>
    <source>
        <strain evidence="2 3">JCM 13560</strain>
    </source>
</reference>
<dbReference type="RefSeq" id="WP_007998558.1">
    <property type="nucleotide sequence ID" value="NZ_AOJI01000015.1"/>
</dbReference>
<gene>
    <name evidence="2" type="ORF">C461_03103</name>
</gene>
<evidence type="ECO:0000313" key="3">
    <source>
        <dbReference type="Proteomes" id="UP000011575"/>
    </source>
</evidence>
<dbReference type="SMR" id="M0PKN1"/>
<feature type="compositionally biased region" description="Basic and acidic residues" evidence="1">
    <location>
        <begin position="103"/>
        <end position="123"/>
    </location>
</feature>
<name>M0PKN1_9EURY</name>
<organism evidence="2 3">
    <name type="scientific">Halorubrum aidingense JCM 13560</name>
    <dbReference type="NCBI Taxonomy" id="1230454"/>
    <lineage>
        <taxon>Archaea</taxon>
        <taxon>Methanobacteriati</taxon>
        <taxon>Methanobacteriota</taxon>
        <taxon>Stenosarchaea group</taxon>
        <taxon>Halobacteria</taxon>
        <taxon>Halobacteriales</taxon>
        <taxon>Haloferacaceae</taxon>
        <taxon>Halorubrum</taxon>
    </lineage>
</organism>
<dbReference type="OrthoDB" id="330009at2157"/>
<evidence type="ECO:0000256" key="1">
    <source>
        <dbReference type="SAM" id="MobiDB-lite"/>
    </source>
</evidence>
<comment type="caution">
    <text evidence="2">The sequence shown here is derived from an EMBL/GenBank/DDBJ whole genome shotgun (WGS) entry which is preliminary data.</text>
</comment>
<feature type="region of interest" description="Disordered" evidence="1">
    <location>
        <begin position="40"/>
        <end position="70"/>
    </location>
</feature>
<dbReference type="Proteomes" id="UP000011575">
    <property type="component" value="Unassembled WGS sequence"/>
</dbReference>
<feature type="compositionally biased region" description="Acidic residues" evidence="1">
    <location>
        <begin position="47"/>
        <end position="70"/>
    </location>
</feature>
<dbReference type="STRING" id="1230454.C461_03103"/>
<protein>
    <submittedName>
        <fullName evidence="2">Uncharacterized protein</fullName>
    </submittedName>
</protein>
<accession>M0PKN1</accession>
<dbReference type="PATRIC" id="fig|1230454.4.peg.638"/>
<dbReference type="AlphaFoldDB" id="M0PKN1"/>
<keyword evidence="3" id="KW-1185">Reference proteome</keyword>
<evidence type="ECO:0000313" key="2">
    <source>
        <dbReference type="EMBL" id="EMA69315.1"/>
    </source>
</evidence>
<sequence length="123" mass="13847">MSDDTIRVRVDRGDYRHEREHYTRGDEIDVDPKVLEKHPNSLTRVEELDESADDSGTDATDDSDDEIVVDPDPSELTVHELRDRIADVDDADLLGAIKDAEEEGKNRETATDALDERIAELEG</sequence>